<keyword evidence="3" id="KW-0489">Methyltransferase</keyword>
<name>A0A545AV42_9ACTN</name>
<feature type="domain" description="Methyltransferase type 11" evidence="2">
    <location>
        <begin position="45"/>
        <end position="136"/>
    </location>
</feature>
<keyword evidence="1 3" id="KW-0808">Transferase</keyword>
<sequence length="266" mass="27795">MASYIYDQQWEQERTRVAGLAAIFDATTIRHLSTAGVADGWHCWEVGAGTGSIASWLASAVGTQGRVLATDLDTTFLRDLDEPPVEVERHDVTVDPVEEGAFDLVHARALLMHVTDPAAVVARLARALRPGGVLVVEDAVFGGPSTRLWEPFTSPPAASGALSNVMDAVAAGFRGVGADPDCGFALAPAVRAAGLGHVEAEVTHRLLHGGSPEAAFYELSLRQLGDRLIEAGLLTRADADVVAATAADPGADWLSVGLVSVTGRIT</sequence>
<dbReference type="SUPFAM" id="SSF53335">
    <property type="entry name" value="S-adenosyl-L-methionine-dependent methyltransferases"/>
    <property type="match status" value="1"/>
</dbReference>
<dbReference type="GO" id="GO:0032259">
    <property type="term" value="P:methylation"/>
    <property type="evidence" value="ECO:0007669"/>
    <property type="project" value="UniProtKB-KW"/>
</dbReference>
<dbReference type="RefSeq" id="WP_142704060.1">
    <property type="nucleotide sequence ID" value="NZ_VIRS01000005.1"/>
</dbReference>
<comment type="caution">
    <text evidence="3">The sequence shown here is derived from an EMBL/GenBank/DDBJ whole genome shotgun (WGS) entry which is preliminary data.</text>
</comment>
<evidence type="ECO:0000313" key="3">
    <source>
        <dbReference type="EMBL" id="TQS45196.1"/>
    </source>
</evidence>
<organism evidence="3 4">
    <name type="scientific">Cryptosporangium phraense</name>
    <dbReference type="NCBI Taxonomy" id="2593070"/>
    <lineage>
        <taxon>Bacteria</taxon>
        <taxon>Bacillati</taxon>
        <taxon>Actinomycetota</taxon>
        <taxon>Actinomycetes</taxon>
        <taxon>Cryptosporangiales</taxon>
        <taxon>Cryptosporangiaceae</taxon>
        <taxon>Cryptosporangium</taxon>
    </lineage>
</organism>
<dbReference type="AlphaFoldDB" id="A0A545AV42"/>
<evidence type="ECO:0000259" key="2">
    <source>
        <dbReference type="Pfam" id="PF08241"/>
    </source>
</evidence>
<dbReference type="InterPro" id="IPR029063">
    <property type="entry name" value="SAM-dependent_MTases_sf"/>
</dbReference>
<dbReference type="OrthoDB" id="3469983at2"/>
<dbReference type="Proteomes" id="UP000317982">
    <property type="component" value="Unassembled WGS sequence"/>
</dbReference>
<dbReference type="InParanoid" id="A0A545AV42"/>
<dbReference type="Pfam" id="PF08241">
    <property type="entry name" value="Methyltransf_11"/>
    <property type="match status" value="1"/>
</dbReference>
<dbReference type="PANTHER" id="PTHR43861:SF3">
    <property type="entry name" value="PUTATIVE (AFU_ORTHOLOGUE AFUA_2G14390)-RELATED"/>
    <property type="match status" value="1"/>
</dbReference>
<evidence type="ECO:0000313" key="4">
    <source>
        <dbReference type="Proteomes" id="UP000317982"/>
    </source>
</evidence>
<dbReference type="InterPro" id="IPR013216">
    <property type="entry name" value="Methyltransf_11"/>
</dbReference>
<accession>A0A545AV42</accession>
<proteinExistence type="predicted"/>
<dbReference type="Gene3D" id="3.40.50.150">
    <property type="entry name" value="Vaccinia Virus protein VP39"/>
    <property type="match status" value="1"/>
</dbReference>
<keyword evidence="4" id="KW-1185">Reference proteome</keyword>
<protein>
    <submittedName>
        <fullName evidence="3">Methyltransferase domain-containing protein</fullName>
    </submittedName>
</protein>
<evidence type="ECO:0000256" key="1">
    <source>
        <dbReference type="ARBA" id="ARBA00022679"/>
    </source>
</evidence>
<dbReference type="GO" id="GO:0008757">
    <property type="term" value="F:S-adenosylmethionine-dependent methyltransferase activity"/>
    <property type="evidence" value="ECO:0007669"/>
    <property type="project" value="InterPro"/>
</dbReference>
<dbReference type="EMBL" id="VIRS01000005">
    <property type="protein sequence ID" value="TQS45196.1"/>
    <property type="molecule type" value="Genomic_DNA"/>
</dbReference>
<reference evidence="3 4" key="1">
    <citation type="submission" date="2019-07" db="EMBL/GenBank/DDBJ databases">
        <title>Cryptosporangium phraense sp. nov., isolated from plant litter.</title>
        <authorList>
            <person name="Suriyachadkun C."/>
        </authorList>
    </citation>
    <scope>NUCLEOTIDE SEQUENCE [LARGE SCALE GENOMIC DNA]</scope>
    <source>
        <strain evidence="3 4">A-T 5661</strain>
    </source>
</reference>
<gene>
    <name evidence="3" type="ORF">FL583_08825</name>
</gene>
<dbReference type="CDD" id="cd02440">
    <property type="entry name" value="AdoMet_MTases"/>
    <property type="match status" value="1"/>
</dbReference>
<dbReference type="PANTHER" id="PTHR43861">
    <property type="entry name" value="TRANS-ACONITATE 2-METHYLTRANSFERASE-RELATED"/>
    <property type="match status" value="1"/>
</dbReference>